<sequence length="446" mass="51484">LYFMSLHTLLENISFVFKIYAGLSAFSVLWFTYSYNVYIKRSPNKLKNINQSKFSFCERLDHENISLLYSVLGSILYCPLRIFVLCLTTIVVITILLALKLIGSIFPWMNEAHLYNYIHILIVKFVGFFTLRLLGVLEVDHFVLEKNGIDDSGKIKYSYQKSDGLPAIDDIVTIVSNHISILDISFFMRYVSCGFVAQKEIRENYIFGTVADIIGCIYVDRSCMETRSKAKHLIQDRQLRRFELVQSRASETIICSEKAKDSKCLLFRSEINKHLNSLEKTPLVIFPEGTTTNGSSIIPFKLGAFESLTPVTPVVLLYKYSAFSPAFDIIPFWVLICLLFCNYGKITLSAYWLPQMHAIELNNKEISTKEFADRVRKLMIEVLREAEEFKSEGYLWVSQKKNSHIDTKKNFRKRFEISTSKNLDSSNLTTTGSLRLKQEYIRMLNN</sequence>
<feature type="non-terminal residue" evidence="15">
    <location>
        <position position="1"/>
    </location>
</feature>
<evidence type="ECO:0000313" key="15">
    <source>
        <dbReference type="EMBL" id="EAK88250.1"/>
    </source>
</evidence>
<evidence type="ECO:0000256" key="2">
    <source>
        <dbReference type="ARBA" id="ARBA00005189"/>
    </source>
</evidence>
<evidence type="ECO:0000256" key="3">
    <source>
        <dbReference type="ARBA" id="ARBA00008655"/>
    </source>
</evidence>
<feature type="transmembrane region" description="Helical" evidence="13">
    <location>
        <begin position="114"/>
        <end position="134"/>
    </location>
</feature>
<dbReference type="SMART" id="SM00563">
    <property type="entry name" value="PlsC"/>
    <property type="match status" value="1"/>
</dbReference>
<evidence type="ECO:0000256" key="1">
    <source>
        <dbReference type="ARBA" id="ARBA00004370"/>
    </source>
</evidence>
<dbReference type="RefSeq" id="XP_626059.1">
    <property type="nucleotide sequence ID" value="XM_626059.1"/>
</dbReference>
<evidence type="ECO:0000256" key="5">
    <source>
        <dbReference type="ARBA" id="ARBA00022679"/>
    </source>
</evidence>
<keyword evidence="11" id="KW-1208">Phospholipid metabolism</keyword>
<evidence type="ECO:0000256" key="11">
    <source>
        <dbReference type="ARBA" id="ARBA00023264"/>
    </source>
</evidence>
<evidence type="ECO:0000256" key="10">
    <source>
        <dbReference type="ARBA" id="ARBA00023209"/>
    </source>
</evidence>
<dbReference type="AlphaFoldDB" id="Q5CRX7"/>
<dbReference type="Proteomes" id="UP000006726">
    <property type="component" value="Chromosome 5"/>
</dbReference>
<evidence type="ECO:0000313" key="16">
    <source>
        <dbReference type="Proteomes" id="UP000006726"/>
    </source>
</evidence>
<dbReference type="PANTHER" id="PTHR23063">
    <property type="entry name" value="PHOSPHOLIPID ACYLTRANSFERASE"/>
    <property type="match status" value="1"/>
</dbReference>
<accession>Q5CRX7</accession>
<keyword evidence="7 13" id="KW-1133">Transmembrane helix</keyword>
<evidence type="ECO:0000259" key="14">
    <source>
        <dbReference type="SMART" id="SM00563"/>
    </source>
</evidence>
<evidence type="ECO:0000256" key="8">
    <source>
        <dbReference type="ARBA" id="ARBA00023098"/>
    </source>
</evidence>
<dbReference type="InterPro" id="IPR045252">
    <property type="entry name" value="LPCAT1-like"/>
</dbReference>
<dbReference type="CDD" id="cd07991">
    <property type="entry name" value="LPLAT_LPCAT1-like"/>
    <property type="match status" value="1"/>
</dbReference>
<protein>
    <recommendedName>
        <fullName evidence="14">Phospholipid/glycerol acyltransferase domain-containing protein</fullName>
    </recommendedName>
</protein>
<reference evidence="15 16" key="1">
    <citation type="journal article" date="2004" name="Science">
        <title>Complete genome sequence of the apicomplexan, Cryptosporidium parvum.</title>
        <authorList>
            <person name="Abrahamsen M.S."/>
            <person name="Templeton T.J."/>
            <person name="Enomoto S."/>
            <person name="Abrahante J.E."/>
            <person name="Zhu G."/>
            <person name="Lancto C.A."/>
            <person name="Deng M."/>
            <person name="Liu C."/>
            <person name="Widmer G."/>
            <person name="Tzipori S."/>
            <person name="Buck G.A."/>
            <person name="Xu P."/>
            <person name="Bankier A.T."/>
            <person name="Dear P.H."/>
            <person name="Konfortov B.A."/>
            <person name="Spriggs H.F."/>
            <person name="Iyer L."/>
            <person name="Anantharaman V."/>
            <person name="Aravind L."/>
            <person name="Kapur V."/>
        </authorList>
    </citation>
    <scope>NUCLEOTIDE SEQUENCE [LARGE SCALE GENOMIC DNA]</scope>
    <source>
        <strain evidence="16">Iowa II</strain>
    </source>
</reference>
<dbReference type="GO" id="GO:0016020">
    <property type="term" value="C:membrane"/>
    <property type="evidence" value="ECO:0007669"/>
    <property type="project" value="UniProtKB-SubCell"/>
</dbReference>
<proteinExistence type="inferred from homology"/>
<evidence type="ECO:0000256" key="6">
    <source>
        <dbReference type="ARBA" id="ARBA00022692"/>
    </source>
</evidence>
<feature type="domain" description="Phospholipid/glycerol acyltransferase" evidence="14">
    <location>
        <begin position="172"/>
        <end position="319"/>
    </location>
</feature>
<comment type="caution">
    <text evidence="15">The sequence shown here is derived from an EMBL/GenBank/DDBJ whole genome shotgun (WGS) entry which is preliminary data.</text>
</comment>
<evidence type="ECO:0000256" key="7">
    <source>
        <dbReference type="ARBA" id="ARBA00022989"/>
    </source>
</evidence>
<dbReference type="GO" id="GO:0008654">
    <property type="term" value="P:phospholipid biosynthetic process"/>
    <property type="evidence" value="ECO:0007669"/>
    <property type="project" value="UniProtKB-KW"/>
</dbReference>
<feature type="transmembrane region" description="Helical" evidence="13">
    <location>
        <begin position="82"/>
        <end position="102"/>
    </location>
</feature>
<evidence type="ECO:0000256" key="12">
    <source>
        <dbReference type="ARBA" id="ARBA00023315"/>
    </source>
</evidence>
<gene>
    <name evidence="15" type="ORF">cgd5_1080</name>
</gene>
<dbReference type="OrthoDB" id="272512at2759"/>
<comment type="pathway">
    <text evidence="2">Lipid metabolism.</text>
</comment>
<name>Q5CRX7_CRYPI</name>
<keyword evidence="8" id="KW-0443">Lipid metabolism</keyword>
<dbReference type="OMA" id="KTYWLPK"/>
<evidence type="ECO:0000256" key="9">
    <source>
        <dbReference type="ARBA" id="ARBA00023136"/>
    </source>
</evidence>
<keyword evidence="16" id="KW-1185">Reference proteome</keyword>
<organism evidence="15 16">
    <name type="scientific">Cryptosporidium parvum (strain Iowa II)</name>
    <dbReference type="NCBI Taxonomy" id="353152"/>
    <lineage>
        <taxon>Eukaryota</taxon>
        <taxon>Sar</taxon>
        <taxon>Alveolata</taxon>
        <taxon>Apicomplexa</taxon>
        <taxon>Conoidasida</taxon>
        <taxon>Coccidia</taxon>
        <taxon>Eucoccidiorida</taxon>
        <taxon>Eimeriorina</taxon>
        <taxon>Cryptosporidiidae</taxon>
        <taxon>Cryptosporidium</taxon>
    </lineage>
</organism>
<dbReference type="KEGG" id="cpv:cgd5_1080"/>
<keyword evidence="9 13" id="KW-0472">Membrane</keyword>
<dbReference type="EMBL" id="AAEE01000007">
    <property type="protein sequence ID" value="EAK88250.1"/>
    <property type="molecule type" value="Genomic_DNA"/>
</dbReference>
<dbReference type="InParanoid" id="Q5CRX7"/>
<dbReference type="GO" id="GO:0008374">
    <property type="term" value="F:O-acyltransferase activity"/>
    <property type="evidence" value="ECO:0007669"/>
    <property type="project" value="InterPro"/>
</dbReference>
<keyword evidence="10" id="KW-0594">Phospholipid biosynthesis</keyword>
<dbReference type="STRING" id="353152.Q5CRX7"/>
<comment type="subcellular location">
    <subcellularLocation>
        <location evidence="1">Membrane</location>
    </subcellularLocation>
</comment>
<dbReference type="GeneID" id="3373297"/>
<feature type="transmembrane region" description="Helical" evidence="13">
    <location>
        <begin position="20"/>
        <end position="39"/>
    </location>
</feature>
<comment type="similarity">
    <text evidence="3">Belongs to the 1-acyl-sn-glycerol-3-phosphate acyltransferase family.</text>
</comment>
<dbReference type="Pfam" id="PF01553">
    <property type="entry name" value="Acyltransferase"/>
    <property type="match status" value="1"/>
</dbReference>
<keyword evidence="6 13" id="KW-0812">Transmembrane</keyword>
<evidence type="ECO:0000256" key="13">
    <source>
        <dbReference type="SAM" id="Phobius"/>
    </source>
</evidence>
<dbReference type="InterPro" id="IPR002123">
    <property type="entry name" value="Plipid/glycerol_acylTrfase"/>
</dbReference>
<evidence type="ECO:0000256" key="4">
    <source>
        <dbReference type="ARBA" id="ARBA00022516"/>
    </source>
</evidence>
<dbReference type="PANTHER" id="PTHR23063:SF52">
    <property type="entry name" value="LYSOPHOSPHATIDYLCHOLINE ACYLTRANSFERASE"/>
    <property type="match status" value="1"/>
</dbReference>
<keyword evidence="5" id="KW-0808">Transferase</keyword>
<dbReference type="SUPFAM" id="SSF69593">
    <property type="entry name" value="Glycerol-3-phosphate (1)-acyltransferase"/>
    <property type="match status" value="2"/>
</dbReference>
<keyword evidence="4" id="KW-0444">Lipid biosynthesis</keyword>
<feature type="transmembrane region" description="Helical" evidence="13">
    <location>
        <begin position="329"/>
        <end position="353"/>
    </location>
</feature>
<keyword evidence="12" id="KW-0012">Acyltransferase</keyword>